<name>A0ABS8VMP2_DATST</name>
<evidence type="ECO:0008006" key="3">
    <source>
        <dbReference type="Google" id="ProtNLM"/>
    </source>
</evidence>
<proteinExistence type="predicted"/>
<sequence length="106" mass="11456">PHVEIVSAAALSSTHTFTSLSRSSQNANQRPYQFNNPETWVCHHYGTKGHIKGDCRKMHIRVIHSSSQRNNAPTPVVANDALARTNDIIPKACGNIIANVGNGGKA</sequence>
<dbReference type="EMBL" id="JACEIK010005585">
    <property type="protein sequence ID" value="MCE0481846.1"/>
    <property type="molecule type" value="Genomic_DNA"/>
</dbReference>
<gene>
    <name evidence="1" type="ORF">HAX54_039935</name>
</gene>
<feature type="non-terminal residue" evidence="1">
    <location>
        <position position="1"/>
    </location>
</feature>
<evidence type="ECO:0000313" key="1">
    <source>
        <dbReference type="EMBL" id="MCE0481846.1"/>
    </source>
</evidence>
<comment type="caution">
    <text evidence="1">The sequence shown here is derived from an EMBL/GenBank/DDBJ whole genome shotgun (WGS) entry which is preliminary data.</text>
</comment>
<evidence type="ECO:0000313" key="2">
    <source>
        <dbReference type="Proteomes" id="UP000823775"/>
    </source>
</evidence>
<reference evidence="1 2" key="1">
    <citation type="journal article" date="2021" name="BMC Genomics">
        <title>Datura genome reveals duplications of psychoactive alkaloid biosynthetic genes and high mutation rate following tissue culture.</title>
        <authorList>
            <person name="Rajewski A."/>
            <person name="Carter-House D."/>
            <person name="Stajich J."/>
            <person name="Litt A."/>
        </authorList>
    </citation>
    <scope>NUCLEOTIDE SEQUENCE [LARGE SCALE GENOMIC DNA]</scope>
    <source>
        <strain evidence="1">AR-01</strain>
    </source>
</reference>
<protein>
    <recommendedName>
        <fullName evidence="3">CCHC-type domain-containing protein</fullName>
    </recommendedName>
</protein>
<organism evidence="1 2">
    <name type="scientific">Datura stramonium</name>
    <name type="common">Jimsonweed</name>
    <name type="synonym">Common thornapple</name>
    <dbReference type="NCBI Taxonomy" id="4076"/>
    <lineage>
        <taxon>Eukaryota</taxon>
        <taxon>Viridiplantae</taxon>
        <taxon>Streptophyta</taxon>
        <taxon>Embryophyta</taxon>
        <taxon>Tracheophyta</taxon>
        <taxon>Spermatophyta</taxon>
        <taxon>Magnoliopsida</taxon>
        <taxon>eudicotyledons</taxon>
        <taxon>Gunneridae</taxon>
        <taxon>Pentapetalae</taxon>
        <taxon>asterids</taxon>
        <taxon>lamiids</taxon>
        <taxon>Solanales</taxon>
        <taxon>Solanaceae</taxon>
        <taxon>Solanoideae</taxon>
        <taxon>Datureae</taxon>
        <taxon>Datura</taxon>
    </lineage>
</organism>
<accession>A0ABS8VMP2</accession>
<keyword evidence="2" id="KW-1185">Reference proteome</keyword>
<dbReference type="Proteomes" id="UP000823775">
    <property type="component" value="Unassembled WGS sequence"/>
</dbReference>